<evidence type="ECO:0000313" key="2">
    <source>
        <dbReference type="Proteomes" id="UP001057738"/>
    </source>
</evidence>
<sequence length="318" mass="35244">MPVERVHRTSYVVDVAAPGGVVYGLLADTTQWPLFVPASIHVERLDFDGRQDRFHMWVTANGSVRSWLSRRTLDAGRMRIDFRQEVPAPPATSMGGTWTVESLGPERCRLTLEHDFTVAGNRAADAAWLERATDTNSRAELDQLKATAERWHRLDGLLLSFEDSVRVDGPAEVVYGFLYDVAAWPERVPHVGRLDVAEDEPGVQTVSMDTVTPDGTVHTTESVRVCFPHAGRIVYKQTTPPALLSAHAGEWSVTPDATGVTVVSHHRVLLREEAVPQVLGPDADLEQARTYVRQALGRNSRATLELARRRAESAVRTL</sequence>
<reference evidence="1" key="1">
    <citation type="submission" date="2022-08" db="EMBL/GenBank/DDBJ databases">
        <authorList>
            <person name="Tian L."/>
        </authorList>
    </citation>
    <scope>NUCLEOTIDE SEQUENCE</scope>
    <source>
        <strain evidence="1">CM253</strain>
        <plasmid evidence="1">unnamed1</plasmid>
    </source>
</reference>
<accession>A0ABY5Q7Q5</accession>
<gene>
    <name evidence="1" type="ORF">NRK68_35010</name>
</gene>
<dbReference type="InterPro" id="IPR019587">
    <property type="entry name" value="Polyketide_cyclase/dehydratase"/>
</dbReference>
<geneLocation type="plasmid" evidence="1 2">
    <name>unnamed1</name>
</geneLocation>
<keyword evidence="2" id="KW-1185">Reference proteome</keyword>
<dbReference type="InterPro" id="IPR023393">
    <property type="entry name" value="START-like_dom_sf"/>
</dbReference>
<dbReference type="Pfam" id="PF10604">
    <property type="entry name" value="Polyketide_cyc2"/>
    <property type="match status" value="2"/>
</dbReference>
<name>A0ABY5Q7Q5_9ACTN</name>
<keyword evidence="1" id="KW-0614">Plasmid</keyword>
<dbReference type="CDD" id="cd08861">
    <property type="entry name" value="OtcD1_ARO-CYC_like"/>
    <property type="match status" value="2"/>
</dbReference>
<dbReference type="Proteomes" id="UP001057738">
    <property type="component" value="Plasmid unnamed1"/>
</dbReference>
<evidence type="ECO:0000313" key="1">
    <source>
        <dbReference type="EMBL" id="UUY52471.1"/>
    </source>
</evidence>
<protein>
    <submittedName>
        <fullName evidence="1">Aromatase/cyclase</fullName>
    </submittedName>
</protein>
<dbReference type="EMBL" id="CP102515">
    <property type="protein sequence ID" value="UUY52471.1"/>
    <property type="molecule type" value="Genomic_DNA"/>
</dbReference>
<dbReference type="Gene3D" id="3.30.530.20">
    <property type="match status" value="2"/>
</dbReference>
<dbReference type="RefSeq" id="WP_257858217.1">
    <property type="nucleotide sequence ID" value="NZ_CP102515.1"/>
</dbReference>
<proteinExistence type="predicted"/>
<dbReference type="GeneID" id="95578751"/>
<organism evidence="1 2">
    <name type="scientific">Streptomyces yangpuensis</name>
    <dbReference type="NCBI Taxonomy" id="1648182"/>
    <lineage>
        <taxon>Bacteria</taxon>
        <taxon>Bacillati</taxon>
        <taxon>Actinomycetota</taxon>
        <taxon>Actinomycetes</taxon>
        <taxon>Kitasatosporales</taxon>
        <taxon>Streptomycetaceae</taxon>
        <taxon>Streptomyces</taxon>
    </lineage>
</organism>
<dbReference type="SUPFAM" id="SSF55961">
    <property type="entry name" value="Bet v1-like"/>
    <property type="match status" value="2"/>
</dbReference>